<comment type="caution">
    <text evidence="9">The sequence shown here is derived from an EMBL/GenBank/DDBJ whole genome shotgun (WGS) entry which is preliminary data.</text>
</comment>
<proteinExistence type="inferred from homology"/>
<dbReference type="Proteomes" id="UP000239899">
    <property type="component" value="Unassembled WGS sequence"/>
</dbReference>
<sequence length="533" mass="54346">MRTEEAAKRILTRTDPSARGGCAQRLLDSEREVGRLKAELAEAEAQLAVAKRQAADFKRQGSEAKKRLEAALADQRRLALQLGRSGGAGAGRSLACLSTDTLNAAAGGGGSPASGTKPPRPGAAVVGAGEAALVMDSAGQAQAETAAEAAAARRFAEQQEQLVAARERGSTLEQLLRQRDLLLEQQGQELASLRAQLAATTRCGNAAATSRVPGAGAVQAAATGLAPHQNLVELHLFAAELAADAPLGPLGLTFCTVDFWTCDTKISNLAEGCSPLFNTTLQFVVGMTAGLMEHLAAGCARVQLHACRSGAGGSGADYDTIASADIPLGCLISGEVRPAAYQQATLLRPDGSPCGTLQYALAALKPMRCHPAAGPLAAPSQAASPAKQQQLAAGQGQPHTPQRLLVDLVGCKDLRCSGMAASELQPYVALMLPQPGGRPGLVFEGRPAAGSSPAFGQQAAFSAKDAAAAGHLEAVVFNAAAGADMQESLIGMTRIAVPQAGSQAAGSGTKLLPLLHPTSGRHAGALEVGVRWG</sequence>
<evidence type="ECO:0000256" key="4">
    <source>
        <dbReference type="ARBA" id="ARBA00023069"/>
    </source>
</evidence>
<dbReference type="Gene3D" id="2.60.40.150">
    <property type="entry name" value="C2 domain"/>
    <property type="match status" value="1"/>
</dbReference>
<feature type="region of interest" description="Disordered" evidence="7">
    <location>
        <begin position="375"/>
        <end position="399"/>
    </location>
</feature>
<evidence type="ECO:0000256" key="1">
    <source>
        <dbReference type="ARBA" id="ARBA00004138"/>
    </source>
</evidence>
<dbReference type="STRING" id="3076.A0A2P6U4F0"/>
<dbReference type="EMBL" id="LHPG02000001">
    <property type="protein sequence ID" value="PRW61187.1"/>
    <property type="molecule type" value="Genomic_DNA"/>
</dbReference>
<dbReference type="InterPro" id="IPR021656">
    <property type="entry name" value="C2-C2_1"/>
</dbReference>
<dbReference type="SUPFAM" id="SSF49562">
    <property type="entry name" value="C2 domain (Calcium/lipid-binding domain, CaLB)"/>
    <property type="match status" value="1"/>
</dbReference>
<dbReference type="GO" id="GO:0035869">
    <property type="term" value="C:ciliary transition zone"/>
    <property type="evidence" value="ECO:0007669"/>
    <property type="project" value="TreeGrafter"/>
</dbReference>
<keyword evidence="4" id="KW-0969">Cilium</keyword>
<dbReference type="OrthoDB" id="515100at2759"/>
<evidence type="ECO:0000313" key="9">
    <source>
        <dbReference type="EMBL" id="PRW61187.1"/>
    </source>
</evidence>
<evidence type="ECO:0000256" key="3">
    <source>
        <dbReference type="ARBA" id="ARBA00023054"/>
    </source>
</evidence>
<keyword evidence="3 6" id="KW-0175">Coiled coil</keyword>
<dbReference type="GO" id="GO:1905515">
    <property type="term" value="P:non-motile cilium assembly"/>
    <property type="evidence" value="ECO:0007669"/>
    <property type="project" value="TreeGrafter"/>
</dbReference>
<evidence type="ECO:0000256" key="5">
    <source>
        <dbReference type="ARBA" id="ARBA00023273"/>
    </source>
</evidence>
<dbReference type="PANTHER" id="PTHR14240">
    <property type="entry name" value="RETINITIS PIGMENTOSA GTPASE REGULATOR-INTERACTING PROTEIN"/>
    <property type="match status" value="1"/>
</dbReference>
<evidence type="ECO:0000256" key="2">
    <source>
        <dbReference type="ARBA" id="ARBA00006042"/>
    </source>
</evidence>
<dbReference type="InterPro" id="IPR035892">
    <property type="entry name" value="C2_domain_sf"/>
</dbReference>
<feature type="domain" description="RPGR-interacting protein 1 first C2" evidence="8">
    <location>
        <begin position="225"/>
        <end position="361"/>
    </location>
</feature>
<dbReference type="AlphaFoldDB" id="A0A2P6U4F0"/>
<dbReference type="PANTHER" id="PTHR14240:SF1">
    <property type="entry name" value="PROTEIN FANTOM-RELATED"/>
    <property type="match status" value="1"/>
</dbReference>
<keyword evidence="5" id="KW-0966">Cell projection</keyword>
<protein>
    <submittedName>
        <fullName evidence="9">X-linked retinitis pigmentosa GTPase regulator-interacting 1</fullName>
    </submittedName>
</protein>
<evidence type="ECO:0000259" key="8">
    <source>
        <dbReference type="Pfam" id="PF11618"/>
    </source>
</evidence>
<organism evidence="9 10">
    <name type="scientific">Chlorella sorokiniana</name>
    <name type="common">Freshwater green alga</name>
    <dbReference type="NCBI Taxonomy" id="3076"/>
    <lineage>
        <taxon>Eukaryota</taxon>
        <taxon>Viridiplantae</taxon>
        <taxon>Chlorophyta</taxon>
        <taxon>core chlorophytes</taxon>
        <taxon>Trebouxiophyceae</taxon>
        <taxon>Chlorellales</taxon>
        <taxon>Chlorellaceae</taxon>
        <taxon>Chlorella clade</taxon>
        <taxon>Chlorella</taxon>
    </lineage>
</organism>
<evidence type="ECO:0000256" key="6">
    <source>
        <dbReference type="SAM" id="Coils"/>
    </source>
</evidence>
<evidence type="ECO:0000256" key="7">
    <source>
        <dbReference type="SAM" id="MobiDB-lite"/>
    </source>
</evidence>
<name>A0A2P6U4F0_CHLSO</name>
<feature type="compositionally biased region" description="Low complexity" evidence="7">
    <location>
        <begin position="375"/>
        <end position="397"/>
    </location>
</feature>
<feature type="coiled-coil region" evidence="6">
    <location>
        <begin position="26"/>
        <end position="60"/>
    </location>
</feature>
<accession>A0A2P6U4F0</accession>
<evidence type="ECO:0000313" key="10">
    <source>
        <dbReference type="Proteomes" id="UP000239899"/>
    </source>
</evidence>
<keyword evidence="10" id="KW-1185">Reference proteome</keyword>
<comment type="subcellular location">
    <subcellularLocation>
        <location evidence="1">Cell projection</location>
        <location evidence="1">Cilium</location>
    </subcellularLocation>
</comment>
<comment type="similarity">
    <text evidence="2">Belongs to the RPGRIP1 family.</text>
</comment>
<gene>
    <name evidence="9" type="ORF">C2E21_0493</name>
</gene>
<reference evidence="9 10" key="1">
    <citation type="journal article" date="2018" name="Plant J.">
        <title>Genome sequences of Chlorella sorokiniana UTEX 1602 and Micractinium conductrix SAG 241.80: implications to maltose excretion by a green alga.</title>
        <authorList>
            <person name="Arriola M.B."/>
            <person name="Velmurugan N."/>
            <person name="Zhang Y."/>
            <person name="Plunkett M.H."/>
            <person name="Hondzo H."/>
            <person name="Barney B.M."/>
        </authorList>
    </citation>
    <scope>NUCLEOTIDE SEQUENCE [LARGE SCALE GENOMIC DNA]</scope>
    <source>
        <strain evidence="10">UTEX 1602</strain>
    </source>
</reference>
<dbReference type="InterPro" id="IPR031139">
    <property type="entry name" value="RPGRIP1_fam"/>
</dbReference>
<dbReference type="GO" id="GO:0005856">
    <property type="term" value="C:cytoskeleton"/>
    <property type="evidence" value="ECO:0007669"/>
    <property type="project" value="UniProtKB-ARBA"/>
</dbReference>
<dbReference type="Pfam" id="PF11618">
    <property type="entry name" value="C2-C2_1"/>
    <property type="match status" value="1"/>
</dbReference>
<feature type="region of interest" description="Disordered" evidence="7">
    <location>
        <begin position="105"/>
        <end position="124"/>
    </location>
</feature>